<keyword evidence="2" id="KW-0378">Hydrolase</keyword>
<dbReference type="Proteomes" id="UP000502706">
    <property type="component" value="Chromosome"/>
</dbReference>
<dbReference type="Gene3D" id="1.10.10.10">
    <property type="entry name" value="Winged helix-like DNA-binding domain superfamily/Winged helix DNA-binding domain"/>
    <property type="match status" value="1"/>
</dbReference>
<dbReference type="InterPro" id="IPR036866">
    <property type="entry name" value="RibonucZ/Hydroxyglut_hydro"/>
</dbReference>
<dbReference type="Gene3D" id="3.60.15.10">
    <property type="entry name" value="Ribonuclease Z/Hydroxyacylglutathione hydrolase-like"/>
    <property type="match status" value="2"/>
</dbReference>
<dbReference type="Pfam" id="PF17778">
    <property type="entry name" value="WHD_BLACT"/>
    <property type="match status" value="1"/>
</dbReference>
<dbReference type="RefSeq" id="WP_166398323.1">
    <property type="nucleotide sequence ID" value="NZ_CP045121.1"/>
</dbReference>
<dbReference type="SMART" id="SM00849">
    <property type="entry name" value="Lactamase_B"/>
    <property type="match status" value="1"/>
</dbReference>
<protein>
    <submittedName>
        <fullName evidence="2">MBL fold metallo-hydrolase</fullName>
    </submittedName>
</protein>
<dbReference type="InterPro" id="IPR041516">
    <property type="entry name" value="LACTB2_WH"/>
</dbReference>
<name>A0A6G8PTY1_9ACTN</name>
<dbReference type="InterPro" id="IPR050662">
    <property type="entry name" value="Sec-metab_biosynth-thioest"/>
</dbReference>
<dbReference type="InterPro" id="IPR036388">
    <property type="entry name" value="WH-like_DNA-bd_sf"/>
</dbReference>
<gene>
    <name evidence="2" type="ORF">GBA65_03870</name>
</gene>
<dbReference type="PANTHER" id="PTHR23131:SF0">
    <property type="entry name" value="ENDORIBONUCLEASE LACTB2"/>
    <property type="match status" value="1"/>
</dbReference>
<feature type="domain" description="Metallo-beta-lactamase" evidence="1">
    <location>
        <begin position="18"/>
        <end position="158"/>
    </location>
</feature>
<dbReference type="Pfam" id="PF00753">
    <property type="entry name" value="Lactamase_B"/>
    <property type="match status" value="2"/>
</dbReference>
<dbReference type="GO" id="GO:0016787">
    <property type="term" value="F:hydrolase activity"/>
    <property type="evidence" value="ECO:0007669"/>
    <property type="project" value="UniProtKB-KW"/>
</dbReference>
<dbReference type="KEGG" id="rmar:GBA65_03870"/>
<dbReference type="AlphaFoldDB" id="A0A6G8PTY1"/>
<proteinExistence type="predicted"/>
<dbReference type="EMBL" id="CP045121">
    <property type="protein sequence ID" value="QIN77794.1"/>
    <property type="molecule type" value="Genomic_DNA"/>
</dbReference>
<evidence type="ECO:0000313" key="2">
    <source>
        <dbReference type="EMBL" id="QIN77794.1"/>
    </source>
</evidence>
<accession>A0A6G8PTY1</accession>
<dbReference type="SUPFAM" id="SSF56281">
    <property type="entry name" value="Metallo-hydrolase/oxidoreductase"/>
    <property type="match status" value="1"/>
</dbReference>
<evidence type="ECO:0000313" key="3">
    <source>
        <dbReference type="Proteomes" id="UP000502706"/>
    </source>
</evidence>
<sequence>MDFLTIRAENPGPLTLEGTNTYAVGGTVVDPGPDDEGHLRAILAAGPVERIVLTHRHPDHASGAARLSDLSGAPVLSHGDGLGDGDEVAPGLVCVHTPGHAPDHLCFWRPESGTLLSGDLIAGRGSIMISPPEGDLAAYMDSLEKVRALSPKRILPGHGPEVAEAVAKIDEYLAHRREREGLVVAALREGASTVGEVVELAYRDTPREMHPYAALAARAHLAKLGRDLPG</sequence>
<dbReference type="InterPro" id="IPR001279">
    <property type="entry name" value="Metallo-B-lactamas"/>
</dbReference>
<dbReference type="PANTHER" id="PTHR23131">
    <property type="entry name" value="ENDORIBONUCLEASE LACTB2"/>
    <property type="match status" value="1"/>
</dbReference>
<reference evidence="2 3" key="1">
    <citation type="submission" date="2019-10" db="EMBL/GenBank/DDBJ databases">
        <title>Rubrobacter sp nov SCSIO 52915 isolated from a deep-sea sediment in the South China Sea.</title>
        <authorList>
            <person name="Chen R.W."/>
        </authorList>
    </citation>
    <scope>NUCLEOTIDE SEQUENCE [LARGE SCALE GENOMIC DNA]</scope>
    <source>
        <strain evidence="2 3">SCSIO 52915</strain>
    </source>
</reference>
<evidence type="ECO:0000259" key="1">
    <source>
        <dbReference type="SMART" id="SM00849"/>
    </source>
</evidence>
<dbReference type="CDD" id="cd16278">
    <property type="entry name" value="metallo-hydrolase-like_MBL-fold"/>
    <property type="match status" value="1"/>
</dbReference>
<organism evidence="2 3">
    <name type="scientific">Rubrobacter marinus</name>
    <dbReference type="NCBI Taxonomy" id="2653852"/>
    <lineage>
        <taxon>Bacteria</taxon>
        <taxon>Bacillati</taxon>
        <taxon>Actinomycetota</taxon>
        <taxon>Rubrobacteria</taxon>
        <taxon>Rubrobacterales</taxon>
        <taxon>Rubrobacteraceae</taxon>
        <taxon>Rubrobacter</taxon>
    </lineage>
</organism>
<keyword evidence="3" id="KW-1185">Reference proteome</keyword>